<dbReference type="InterPro" id="IPR015102">
    <property type="entry name" value="Tscrpt_reg_HTH_FeoC"/>
</dbReference>
<feature type="domain" description="Transcriptional regulator HTH-type FeoC" evidence="1">
    <location>
        <begin position="12"/>
        <end position="64"/>
    </location>
</feature>
<gene>
    <name evidence="2" type="ORF">ACFSCS_09905</name>
</gene>
<name>A0ABW4RXD0_9ACTN</name>
<proteinExistence type="predicted"/>
<sequence length="95" mass="9644">MRPLAAVLQAFQQGATSLDEVARMAGLDREVVGAGVEHLRRMGRIEARELSMGCPSGGCGSCASGTDEGTAGCGAAAPSATRSGPVLVQLSLRRT</sequence>
<organism evidence="2 3">
    <name type="scientific">Luteococcus peritonei</name>
    <dbReference type="NCBI Taxonomy" id="88874"/>
    <lineage>
        <taxon>Bacteria</taxon>
        <taxon>Bacillati</taxon>
        <taxon>Actinomycetota</taxon>
        <taxon>Actinomycetes</taxon>
        <taxon>Propionibacteriales</taxon>
        <taxon>Propionibacteriaceae</taxon>
        <taxon>Luteococcus</taxon>
    </lineage>
</organism>
<dbReference type="InterPro" id="IPR036388">
    <property type="entry name" value="WH-like_DNA-bd_sf"/>
</dbReference>
<dbReference type="RefSeq" id="WP_343873596.1">
    <property type="nucleotide sequence ID" value="NZ_BAAAIX010000017.1"/>
</dbReference>
<reference evidence="3" key="1">
    <citation type="journal article" date="2019" name="Int. J. Syst. Evol. Microbiol.">
        <title>The Global Catalogue of Microorganisms (GCM) 10K type strain sequencing project: providing services to taxonomists for standard genome sequencing and annotation.</title>
        <authorList>
            <consortium name="The Broad Institute Genomics Platform"/>
            <consortium name="The Broad Institute Genome Sequencing Center for Infectious Disease"/>
            <person name="Wu L."/>
            <person name="Ma J."/>
        </authorList>
    </citation>
    <scope>NUCLEOTIDE SEQUENCE [LARGE SCALE GENOMIC DNA]</scope>
    <source>
        <strain evidence="3">CAIM 431</strain>
    </source>
</reference>
<keyword evidence="3" id="KW-1185">Reference proteome</keyword>
<evidence type="ECO:0000313" key="2">
    <source>
        <dbReference type="EMBL" id="MFD1890489.1"/>
    </source>
</evidence>
<protein>
    <submittedName>
        <fullName evidence="2">FeoC-like transcriptional regulator</fullName>
    </submittedName>
</protein>
<dbReference type="Gene3D" id="1.10.10.10">
    <property type="entry name" value="Winged helix-like DNA-binding domain superfamily/Winged helix DNA-binding domain"/>
    <property type="match status" value="1"/>
</dbReference>
<comment type="caution">
    <text evidence="2">The sequence shown here is derived from an EMBL/GenBank/DDBJ whole genome shotgun (WGS) entry which is preliminary data.</text>
</comment>
<evidence type="ECO:0000259" key="1">
    <source>
        <dbReference type="Pfam" id="PF09012"/>
    </source>
</evidence>
<dbReference type="EMBL" id="JBHUFZ010000020">
    <property type="protein sequence ID" value="MFD1890489.1"/>
    <property type="molecule type" value="Genomic_DNA"/>
</dbReference>
<evidence type="ECO:0000313" key="3">
    <source>
        <dbReference type="Proteomes" id="UP001597326"/>
    </source>
</evidence>
<accession>A0ABW4RXD0</accession>
<dbReference type="Pfam" id="PF09012">
    <property type="entry name" value="FeoC"/>
    <property type="match status" value="1"/>
</dbReference>
<dbReference type="Proteomes" id="UP001597326">
    <property type="component" value="Unassembled WGS sequence"/>
</dbReference>